<dbReference type="AlphaFoldDB" id="A0A3G8M5Z1"/>
<reference evidence="2 3" key="1">
    <citation type="submission" date="2018-11" db="EMBL/GenBank/DDBJ databases">
        <title>Genome squencing of methanotrophic bacteria isolated from alkaline groundwater in Korea.</title>
        <authorList>
            <person name="Nguyen L.N."/>
        </authorList>
    </citation>
    <scope>NUCLEOTIDE SEQUENCE [LARGE SCALE GENOMIC DNA]</scope>
    <source>
        <strain evidence="2 3">GW6</strain>
    </source>
</reference>
<dbReference type="InterPro" id="IPR029063">
    <property type="entry name" value="SAM-dependent_MTases_sf"/>
</dbReference>
<accession>A0A3G8M5Z1</accession>
<organism evidence="2 3">
    <name type="scientific">Methylocystis rosea</name>
    <dbReference type="NCBI Taxonomy" id="173366"/>
    <lineage>
        <taxon>Bacteria</taxon>
        <taxon>Pseudomonadati</taxon>
        <taxon>Pseudomonadota</taxon>
        <taxon>Alphaproteobacteria</taxon>
        <taxon>Hyphomicrobiales</taxon>
        <taxon>Methylocystaceae</taxon>
        <taxon>Methylocystis</taxon>
    </lineage>
</organism>
<keyword evidence="2" id="KW-0808">Transferase</keyword>
<gene>
    <name evidence="2" type="ORF">EHO51_07140</name>
</gene>
<dbReference type="CDD" id="cd02440">
    <property type="entry name" value="AdoMet_MTases"/>
    <property type="match status" value="1"/>
</dbReference>
<dbReference type="GO" id="GO:0008168">
    <property type="term" value="F:methyltransferase activity"/>
    <property type="evidence" value="ECO:0007669"/>
    <property type="project" value="UniProtKB-KW"/>
</dbReference>
<evidence type="ECO:0000313" key="3">
    <source>
        <dbReference type="Proteomes" id="UP000273982"/>
    </source>
</evidence>
<dbReference type="RefSeq" id="WP_029651504.1">
    <property type="nucleotide sequence ID" value="NZ_CP034086.1"/>
</dbReference>
<evidence type="ECO:0000259" key="1">
    <source>
        <dbReference type="Pfam" id="PF13649"/>
    </source>
</evidence>
<dbReference type="InterPro" id="IPR041698">
    <property type="entry name" value="Methyltransf_25"/>
</dbReference>
<dbReference type="Pfam" id="PF13649">
    <property type="entry name" value="Methyltransf_25"/>
    <property type="match status" value="1"/>
</dbReference>
<dbReference type="SUPFAM" id="SSF53335">
    <property type="entry name" value="S-adenosyl-L-methionine-dependent methyltransferases"/>
    <property type="match status" value="1"/>
</dbReference>
<keyword evidence="2" id="KW-0489">Methyltransferase</keyword>
<dbReference type="Proteomes" id="UP000273982">
    <property type="component" value="Chromosome"/>
</dbReference>
<protein>
    <submittedName>
        <fullName evidence="2">Class I SAM-dependent methyltransferase</fullName>
    </submittedName>
</protein>
<evidence type="ECO:0000313" key="2">
    <source>
        <dbReference type="EMBL" id="AZG76520.1"/>
    </source>
</evidence>
<dbReference type="KEGG" id="mros:EHO51_07140"/>
<dbReference type="EMBL" id="CP034086">
    <property type="protein sequence ID" value="AZG76520.1"/>
    <property type="molecule type" value="Genomic_DNA"/>
</dbReference>
<sequence>MAKLARAVYPELLDSLPCDDPRAMQSRRDLQRVNSWMLQTKIMATMLSRHFDRTPKTILDLGSGDGALMLGVANRLAPKWQGVTVRLLDQQDILSDETRQAFEAIGWRVESVVADVFDYLSHDAATTDIISANLFLHHFENPDLARLLELAAARTTLFVACEPRRDHFSLMASSLVWVIGCNDITQWDAKTSVRAGFNNRDLSKLWPNQNDWVLDESPARPFTHCFAARQSNSASGATPS</sequence>
<proteinExistence type="predicted"/>
<feature type="domain" description="Methyltransferase" evidence="1">
    <location>
        <begin position="58"/>
        <end position="151"/>
    </location>
</feature>
<dbReference type="Gene3D" id="3.40.50.150">
    <property type="entry name" value="Vaccinia Virus protein VP39"/>
    <property type="match status" value="1"/>
</dbReference>
<dbReference type="GO" id="GO:0032259">
    <property type="term" value="P:methylation"/>
    <property type="evidence" value="ECO:0007669"/>
    <property type="project" value="UniProtKB-KW"/>
</dbReference>
<name>A0A3G8M5Z1_9HYPH</name>